<dbReference type="Proteomes" id="UP000072660">
    <property type="component" value="Unassembled WGS sequence"/>
</dbReference>
<feature type="transmembrane region" description="Helical" evidence="1">
    <location>
        <begin position="79"/>
        <end position="104"/>
    </location>
</feature>
<sequence length="190" mass="20680">MLLILLVETVGMLLAASLGHWLDNLLPQDLGEGARGRVLGWLHLGKVPSLVLLVLFLLGFSLAGYALQLIVELVLDHYLPALLAALLVLPVGLFTTRAVGGLLVRLVPHDESSAVSEQSLLGLSGTISQGIAKNGWTAQARIRDQYGRVHYLLVEPDRADEQFDEGAQILIVSKMGAIWRCIRNPHLELL</sequence>
<organism evidence="4 5">
    <name type="scientific">Ventosimonas gracilis</name>
    <dbReference type="NCBI Taxonomy" id="1680762"/>
    <lineage>
        <taxon>Bacteria</taxon>
        <taxon>Pseudomonadati</taxon>
        <taxon>Pseudomonadota</taxon>
        <taxon>Gammaproteobacteria</taxon>
        <taxon>Pseudomonadales</taxon>
        <taxon>Ventosimonadaceae</taxon>
        <taxon>Ventosimonas</taxon>
    </lineage>
</organism>
<reference evidence="4 5" key="1">
    <citation type="submission" date="2016-02" db="EMBL/GenBank/DDBJ databases">
        <authorList>
            <person name="Wen L."/>
            <person name="He K."/>
            <person name="Yang H."/>
        </authorList>
    </citation>
    <scope>NUCLEOTIDE SEQUENCE [LARGE SCALE GENOMIC DNA]</scope>
    <source>
        <strain evidence="4 5">CV58</strain>
    </source>
</reference>
<evidence type="ECO:0000259" key="3">
    <source>
        <dbReference type="Pfam" id="PF21001"/>
    </source>
</evidence>
<accession>A0A139SRF7</accession>
<keyword evidence="1" id="KW-1133">Transmembrane helix</keyword>
<feature type="domain" description="Inner membrane protein YqiJ N-terminal" evidence="3">
    <location>
        <begin position="1"/>
        <end position="97"/>
    </location>
</feature>
<protein>
    <recommendedName>
        <fullName evidence="6">DUF1449 domain-containing protein</fullName>
    </recommendedName>
</protein>
<dbReference type="EMBL" id="LSZO01000171">
    <property type="protein sequence ID" value="KXU37112.1"/>
    <property type="molecule type" value="Genomic_DNA"/>
</dbReference>
<evidence type="ECO:0000259" key="2">
    <source>
        <dbReference type="Pfam" id="PF07290"/>
    </source>
</evidence>
<keyword evidence="5" id="KW-1185">Reference proteome</keyword>
<dbReference type="Pfam" id="PF21001">
    <property type="entry name" value="YqiJ_N"/>
    <property type="match status" value="1"/>
</dbReference>
<feature type="domain" description="Inner membrane protein YqiJ OB-fold" evidence="2">
    <location>
        <begin position="119"/>
        <end position="182"/>
    </location>
</feature>
<evidence type="ECO:0008006" key="6">
    <source>
        <dbReference type="Google" id="ProtNLM"/>
    </source>
</evidence>
<dbReference type="Pfam" id="PF07290">
    <property type="entry name" value="YqiJ_OB"/>
    <property type="match status" value="1"/>
</dbReference>
<proteinExistence type="predicted"/>
<evidence type="ECO:0000313" key="4">
    <source>
        <dbReference type="EMBL" id="KXU37112.1"/>
    </source>
</evidence>
<keyword evidence="1" id="KW-0472">Membrane</keyword>
<dbReference type="InterPro" id="IPR048376">
    <property type="entry name" value="YqiJ_N"/>
</dbReference>
<feature type="transmembrane region" description="Helical" evidence="1">
    <location>
        <begin position="47"/>
        <end position="67"/>
    </location>
</feature>
<name>A0A139SRF7_9GAMM</name>
<evidence type="ECO:0000256" key="1">
    <source>
        <dbReference type="SAM" id="Phobius"/>
    </source>
</evidence>
<comment type="caution">
    <text evidence="4">The sequence shown here is derived from an EMBL/GenBank/DDBJ whole genome shotgun (WGS) entry which is preliminary data.</text>
</comment>
<dbReference type="InterPro" id="IPR010840">
    <property type="entry name" value="YqiJ_OB"/>
</dbReference>
<keyword evidence="1" id="KW-0812">Transmembrane</keyword>
<dbReference type="AlphaFoldDB" id="A0A139SRF7"/>
<evidence type="ECO:0000313" key="5">
    <source>
        <dbReference type="Proteomes" id="UP000072660"/>
    </source>
</evidence>
<gene>
    <name evidence="4" type="ORF">AXE65_03970</name>
</gene>